<sequence>MTRLGLLPPPPTQLRPLPPSLSSLSLRIRLVELPTIQPHRQQPYESVPRSNSTRMSTSTMPNCRRLASSTRSWTWVPQHLNVELSLSFQLVSNANKRTTLATLINVGAATLSSFISPLQRFTAPARLCPSNSANVFGRRQANPRPPDSTQRVLPKTTPAAIHCRARVAAANIVYLIASKIGLQLIFKMFWPPAGKPTSLQLKTAHQCRSFDILGVRERRVAARSLDGIDRRPASGMYVQ</sequence>
<feature type="compositionally biased region" description="Low complexity" evidence="1">
    <location>
        <begin position="48"/>
        <end position="62"/>
    </location>
</feature>
<organism evidence="2 3">
    <name type="scientific">Favolaschia claudopus</name>
    <dbReference type="NCBI Taxonomy" id="2862362"/>
    <lineage>
        <taxon>Eukaryota</taxon>
        <taxon>Fungi</taxon>
        <taxon>Dikarya</taxon>
        <taxon>Basidiomycota</taxon>
        <taxon>Agaricomycotina</taxon>
        <taxon>Agaricomycetes</taxon>
        <taxon>Agaricomycetidae</taxon>
        <taxon>Agaricales</taxon>
        <taxon>Marasmiineae</taxon>
        <taxon>Mycenaceae</taxon>
        <taxon>Favolaschia</taxon>
    </lineage>
</organism>
<dbReference type="AlphaFoldDB" id="A0AAW0ATU7"/>
<accession>A0AAW0ATU7</accession>
<evidence type="ECO:0000313" key="3">
    <source>
        <dbReference type="Proteomes" id="UP001362999"/>
    </source>
</evidence>
<dbReference type="EMBL" id="JAWWNJ010000049">
    <property type="protein sequence ID" value="KAK7016908.1"/>
    <property type="molecule type" value="Genomic_DNA"/>
</dbReference>
<feature type="region of interest" description="Disordered" evidence="1">
    <location>
        <begin position="40"/>
        <end position="63"/>
    </location>
</feature>
<comment type="caution">
    <text evidence="2">The sequence shown here is derived from an EMBL/GenBank/DDBJ whole genome shotgun (WGS) entry which is preliminary data.</text>
</comment>
<keyword evidence="3" id="KW-1185">Reference proteome</keyword>
<evidence type="ECO:0000313" key="2">
    <source>
        <dbReference type="EMBL" id="KAK7016908.1"/>
    </source>
</evidence>
<protein>
    <submittedName>
        <fullName evidence="2">Uncharacterized protein</fullName>
    </submittedName>
</protein>
<proteinExistence type="predicted"/>
<gene>
    <name evidence="2" type="ORF">R3P38DRAFT_3275475</name>
</gene>
<dbReference type="Proteomes" id="UP001362999">
    <property type="component" value="Unassembled WGS sequence"/>
</dbReference>
<name>A0AAW0ATU7_9AGAR</name>
<reference evidence="2 3" key="1">
    <citation type="journal article" date="2024" name="J Genomics">
        <title>Draft genome sequencing and assembly of Favolaschia claudopus CIRM-BRFM 2984 isolated from oak limbs.</title>
        <authorList>
            <person name="Navarro D."/>
            <person name="Drula E."/>
            <person name="Chaduli D."/>
            <person name="Cazenave R."/>
            <person name="Ahrendt S."/>
            <person name="Wang J."/>
            <person name="Lipzen A."/>
            <person name="Daum C."/>
            <person name="Barry K."/>
            <person name="Grigoriev I.V."/>
            <person name="Favel A."/>
            <person name="Rosso M.N."/>
            <person name="Martin F."/>
        </authorList>
    </citation>
    <scope>NUCLEOTIDE SEQUENCE [LARGE SCALE GENOMIC DNA]</scope>
    <source>
        <strain evidence="2 3">CIRM-BRFM 2984</strain>
    </source>
</reference>
<evidence type="ECO:0000256" key="1">
    <source>
        <dbReference type="SAM" id="MobiDB-lite"/>
    </source>
</evidence>